<keyword evidence="2" id="KW-1185">Reference proteome</keyword>
<evidence type="ECO:0000313" key="2">
    <source>
        <dbReference type="Proteomes" id="UP000248482"/>
    </source>
</evidence>
<name>A0A2Y9L3L1_ENHLU</name>
<sequence length="170" mass="18325">MWTGAAWQRGDPSPPRSRPPEAPGGHMVGGSRQPPGAGRGSPRERPRELGILGRGKPEARILITPESPLRAYVSVPLPYGPPELSPQLRCEVRRPAGVSSALPCRAAGKPERPRRLDGSPTPAGRADSAVQSRAQSSTPRPVRFTLSLPAPLRWAGERRRRPPGRTSTTY</sequence>
<gene>
    <name evidence="3" type="primary">LOC111161196</name>
</gene>
<feature type="compositionally biased region" description="Polar residues" evidence="1">
    <location>
        <begin position="129"/>
        <end position="139"/>
    </location>
</feature>
<accession>A0A2Y9L3L1</accession>
<dbReference type="KEGG" id="elk:111161196"/>
<protein>
    <submittedName>
        <fullName evidence="3">Uncharacterized protein LOC111161196</fullName>
    </submittedName>
</protein>
<feature type="compositionally biased region" description="Pro residues" evidence="1">
    <location>
        <begin position="12"/>
        <end position="22"/>
    </location>
</feature>
<reference evidence="3" key="1">
    <citation type="submission" date="2025-08" db="UniProtKB">
        <authorList>
            <consortium name="RefSeq"/>
        </authorList>
    </citation>
    <scope>IDENTIFICATION</scope>
    <source>
        <tissue evidence="3">Blood</tissue>
    </source>
</reference>
<evidence type="ECO:0000256" key="1">
    <source>
        <dbReference type="SAM" id="MobiDB-lite"/>
    </source>
</evidence>
<proteinExistence type="predicted"/>
<feature type="compositionally biased region" description="Basic and acidic residues" evidence="1">
    <location>
        <begin position="108"/>
        <end position="117"/>
    </location>
</feature>
<organism evidence="2 3">
    <name type="scientific">Enhydra lutris kenyoni</name>
    <name type="common">northern sea otter</name>
    <dbReference type="NCBI Taxonomy" id="391180"/>
    <lineage>
        <taxon>Eukaryota</taxon>
        <taxon>Metazoa</taxon>
        <taxon>Chordata</taxon>
        <taxon>Craniata</taxon>
        <taxon>Vertebrata</taxon>
        <taxon>Euteleostomi</taxon>
        <taxon>Mammalia</taxon>
        <taxon>Eutheria</taxon>
        <taxon>Laurasiatheria</taxon>
        <taxon>Carnivora</taxon>
        <taxon>Caniformia</taxon>
        <taxon>Musteloidea</taxon>
        <taxon>Mustelidae</taxon>
        <taxon>Lutrinae</taxon>
        <taxon>Enhydra</taxon>
    </lineage>
</organism>
<feature type="region of interest" description="Disordered" evidence="1">
    <location>
        <begin position="93"/>
        <end position="170"/>
    </location>
</feature>
<dbReference type="RefSeq" id="XP_022380481.1">
    <property type="nucleotide sequence ID" value="XM_022524773.1"/>
</dbReference>
<dbReference type="Proteomes" id="UP000248482">
    <property type="component" value="Unplaced"/>
</dbReference>
<dbReference type="GeneID" id="111161196"/>
<feature type="region of interest" description="Disordered" evidence="1">
    <location>
        <begin position="1"/>
        <end position="59"/>
    </location>
</feature>
<dbReference type="AlphaFoldDB" id="A0A2Y9L3L1"/>
<evidence type="ECO:0000313" key="3">
    <source>
        <dbReference type="RefSeq" id="XP_022380481.1"/>
    </source>
</evidence>